<reference evidence="6 7" key="1">
    <citation type="submission" date="2013-04" db="EMBL/GenBank/DDBJ databases">
        <title>Oceanococcus atlanticus 22II-S10r2 Genome Sequencing.</title>
        <authorList>
            <person name="Lai Q."/>
            <person name="Li G."/>
            <person name="Shao Z."/>
        </authorList>
    </citation>
    <scope>NUCLEOTIDE SEQUENCE [LARGE SCALE GENOMIC DNA]</scope>
    <source>
        <strain evidence="6 7">22II-S10r2</strain>
    </source>
</reference>
<dbReference type="SUPFAM" id="SSF161084">
    <property type="entry name" value="MAPEG domain-like"/>
    <property type="match status" value="1"/>
</dbReference>
<dbReference type="InterPro" id="IPR001129">
    <property type="entry name" value="Membr-assoc_MAPEG"/>
</dbReference>
<evidence type="ECO:0000256" key="3">
    <source>
        <dbReference type="ARBA" id="ARBA00022989"/>
    </source>
</evidence>
<dbReference type="STRING" id="1317117.ATO7_03605"/>
<evidence type="ECO:0000256" key="2">
    <source>
        <dbReference type="ARBA" id="ARBA00022692"/>
    </source>
</evidence>
<comment type="subcellular location">
    <subcellularLocation>
        <location evidence="1">Membrane</location>
    </subcellularLocation>
</comment>
<dbReference type="Proteomes" id="UP000192342">
    <property type="component" value="Unassembled WGS sequence"/>
</dbReference>
<keyword evidence="3 5" id="KW-1133">Transmembrane helix</keyword>
<name>A0A1Y1SHP7_9GAMM</name>
<evidence type="ECO:0000313" key="7">
    <source>
        <dbReference type="Proteomes" id="UP000192342"/>
    </source>
</evidence>
<dbReference type="Pfam" id="PF01124">
    <property type="entry name" value="MAPEG"/>
    <property type="match status" value="1"/>
</dbReference>
<keyword evidence="2 5" id="KW-0812">Transmembrane</keyword>
<dbReference type="Gene3D" id="1.20.120.550">
    <property type="entry name" value="Membrane associated eicosanoid/glutathione metabolism-like domain"/>
    <property type="match status" value="1"/>
</dbReference>
<evidence type="ECO:0000256" key="4">
    <source>
        <dbReference type="ARBA" id="ARBA00023136"/>
    </source>
</evidence>
<dbReference type="RefSeq" id="WP_083559608.1">
    <property type="nucleotide sequence ID" value="NZ_AQQV01000001.1"/>
</dbReference>
<dbReference type="OrthoDB" id="343936at2"/>
<evidence type="ECO:0000256" key="1">
    <source>
        <dbReference type="ARBA" id="ARBA00004370"/>
    </source>
</evidence>
<dbReference type="GO" id="GO:0016020">
    <property type="term" value="C:membrane"/>
    <property type="evidence" value="ECO:0007669"/>
    <property type="project" value="UniProtKB-SubCell"/>
</dbReference>
<sequence>MAPSIAVLLAFTALTFVLVAVYVNYRVALVFTGKAPANSWTRGASTWNNPSWTTRFEHAHLNCLENLPVYAAVVLAASLLGQLTLIDQLAWTYFGFRLAQSLVHIISTSATFVFLRALMLTGQWVILAYWLLKLSGLI</sequence>
<organism evidence="6 7">
    <name type="scientific">Oceanococcus atlanticus</name>
    <dbReference type="NCBI Taxonomy" id="1317117"/>
    <lineage>
        <taxon>Bacteria</taxon>
        <taxon>Pseudomonadati</taxon>
        <taxon>Pseudomonadota</taxon>
        <taxon>Gammaproteobacteria</taxon>
        <taxon>Chromatiales</taxon>
        <taxon>Oceanococcaceae</taxon>
        <taxon>Oceanococcus</taxon>
    </lineage>
</organism>
<evidence type="ECO:0000313" key="6">
    <source>
        <dbReference type="EMBL" id="ORE88930.1"/>
    </source>
</evidence>
<keyword evidence="7" id="KW-1185">Reference proteome</keyword>
<dbReference type="EMBL" id="AQQV01000001">
    <property type="protein sequence ID" value="ORE88930.1"/>
    <property type="molecule type" value="Genomic_DNA"/>
</dbReference>
<feature type="transmembrane region" description="Helical" evidence="5">
    <location>
        <begin position="67"/>
        <end position="85"/>
    </location>
</feature>
<feature type="transmembrane region" description="Helical" evidence="5">
    <location>
        <begin position="105"/>
        <end position="132"/>
    </location>
</feature>
<accession>A0A1Y1SHP7</accession>
<evidence type="ECO:0000256" key="5">
    <source>
        <dbReference type="SAM" id="Phobius"/>
    </source>
</evidence>
<evidence type="ECO:0008006" key="8">
    <source>
        <dbReference type="Google" id="ProtNLM"/>
    </source>
</evidence>
<proteinExistence type="predicted"/>
<gene>
    <name evidence="6" type="ORF">ATO7_03605</name>
</gene>
<protein>
    <recommendedName>
        <fullName evidence="8">MAPEG family protein</fullName>
    </recommendedName>
</protein>
<dbReference type="AlphaFoldDB" id="A0A1Y1SHP7"/>
<feature type="transmembrane region" description="Helical" evidence="5">
    <location>
        <begin position="6"/>
        <end position="25"/>
    </location>
</feature>
<comment type="caution">
    <text evidence="6">The sequence shown here is derived from an EMBL/GenBank/DDBJ whole genome shotgun (WGS) entry which is preliminary data.</text>
</comment>
<keyword evidence="4 5" id="KW-0472">Membrane</keyword>
<dbReference type="InterPro" id="IPR023352">
    <property type="entry name" value="MAPEG-like_dom_sf"/>
</dbReference>